<dbReference type="PANTHER" id="PTHR14389:SF3">
    <property type="entry name" value="PROTEIN FAM111A-LIKE"/>
    <property type="match status" value="1"/>
</dbReference>
<reference evidence="2" key="1">
    <citation type="submission" date="2011-08" db="EMBL/GenBank/DDBJ databases">
        <title>The draft genome of Latimeria chalumnae.</title>
        <authorList>
            <person name="Di Palma F."/>
            <person name="Alfoldi J."/>
            <person name="Johnson J."/>
            <person name="Berlin A."/>
            <person name="Gnerre S."/>
            <person name="Jaffe D."/>
            <person name="MacCallum I."/>
            <person name="Young S."/>
            <person name="Walker B.J."/>
            <person name="Lander E."/>
            <person name="Lindblad-Toh K."/>
        </authorList>
    </citation>
    <scope>NUCLEOTIDE SEQUENCE [LARGE SCALE GENOMIC DNA]</scope>
    <source>
        <strain evidence="2">Wild caught</strain>
    </source>
</reference>
<dbReference type="InParanoid" id="H3A833"/>
<keyword evidence="2" id="KW-1185">Reference proteome</keyword>
<dbReference type="GO" id="GO:0000785">
    <property type="term" value="C:chromatin"/>
    <property type="evidence" value="ECO:0007669"/>
    <property type="project" value="TreeGrafter"/>
</dbReference>
<dbReference type="Pfam" id="PF13365">
    <property type="entry name" value="Trypsin_2"/>
    <property type="match status" value="1"/>
</dbReference>
<dbReference type="OMA" id="QHWAEIS"/>
<accession>H3A833</accession>
<dbReference type="EMBL" id="AFYH01210229">
    <property type="status" value="NOT_ANNOTATED_CDS"/>
    <property type="molecule type" value="Genomic_DNA"/>
</dbReference>
<dbReference type="FunCoup" id="H3A833">
    <property type="interactions" value="1664"/>
</dbReference>
<dbReference type="eggNOG" id="ENOG502QTFX">
    <property type="taxonomic scope" value="Eukaryota"/>
</dbReference>
<dbReference type="Ensembl" id="ENSLACT00000005854.1">
    <property type="protein sequence ID" value="ENSLACP00000005804.1"/>
    <property type="gene ID" value="ENSLACG00000005153.1"/>
</dbReference>
<dbReference type="InterPro" id="IPR009003">
    <property type="entry name" value="Peptidase_S1_PA"/>
</dbReference>
<evidence type="ECO:0000313" key="2">
    <source>
        <dbReference type="Proteomes" id="UP000008672"/>
    </source>
</evidence>
<dbReference type="GO" id="GO:0006260">
    <property type="term" value="P:DNA replication"/>
    <property type="evidence" value="ECO:0007669"/>
    <property type="project" value="TreeGrafter"/>
</dbReference>
<dbReference type="Proteomes" id="UP000008672">
    <property type="component" value="Unassembled WGS sequence"/>
</dbReference>
<evidence type="ECO:0008006" key="3">
    <source>
        <dbReference type="Google" id="ProtNLM"/>
    </source>
</evidence>
<dbReference type="SUPFAM" id="SSF50494">
    <property type="entry name" value="Trypsin-like serine proteases"/>
    <property type="match status" value="1"/>
</dbReference>
<dbReference type="HOGENOM" id="CLU_022719_0_0_1"/>
<dbReference type="AlphaFoldDB" id="H3A833"/>
<evidence type="ECO:0000313" key="1">
    <source>
        <dbReference type="Ensembl" id="ENSLACP00000005804.1"/>
    </source>
</evidence>
<dbReference type="PANTHER" id="PTHR14389">
    <property type="entry name" value="SI:CH1073-475A24.1"/>
    <property type="match status" value="1"/>
</dbReference>
<reference evidence="1" key="2">
    <citation type="submission" date="2025-08" db="UniProtKB">
        <authorList>
            <consortium name="Ensembl"/>
        </authorList>
    </citation>
    <scope>IDENTIFICATION</scope>
</reference>
<dbReference type="STRING" id="7897.ENSLACP00000005804"/>
<protein>
    <recommendedName>
        <fullName evidence="3">Serine protease</fullName>
    </recommendedName>
</protein>
<dbReference type="GeneTree" id="ENSGT00390000005182"/>
<sequence length="471" mass="53575">NLGMPCRGLPKNVLFELSFHKRERLYRQSVNVDKKCIVFYVEPSGKQEGRTGNAPRQIVADENLRGRRKKLCIFAFESETIRETLCEDGRFQSNIHKKKWKLVLDRNKSYGDDLFVDDSFSSKSFVVEISNENVNQEALKSNDVATRQPESMQENDKIGDKSMPTEARAMATDLDSLREMQRKKEKKQGQTIMKLLKEDFGKQKSDATPVRLQKILVEISESVGYIQWNSNGYSGTATCFHLCSGYILTYRHVLELIVGKGVDKVEWPTIIQQSTQVNFHFENSCVAPDDKWFRIEPWADVIGENLDYVILKLKIDPPCGVPGLITRRSQPPLNGLVYIIGHPGGKEKSIDTCGVIPFASRQEEAKKRLSEGQRTDHNYIHLISHRDFVVLNSNVVTYDTNFFHGSSGSPALDSFGQLVAMHSAGFTFKLKGKENSMIEYGYSMRAILLDIEARFPEFYESVSLDVEMQEA</sequence>
<dbReference type="Gene3D" id="2.40.10.120">
    <property type="match status" value="1"/>
</dbReference>
<organism evidence="1 2">
    <name type="scientific">Latimeria chalumnae</name>
    <name type="common">Coelacanth</name>
    <dbReference type="NCBI Taxonomy" id="7897"/>
    <lineage>
        <taxon>Eukaryota</taxon>
        <taxon>Metazoa</taxon>
        <taxon>Chordata</taxon>
        <taxon>Craniata</taxon>
        <taxon>Vertebrata</taxon>
        <taxon>Euteleostomi</taxon>
        <taxon>Coelacanthiformes</taxon>
        <taxon>Coelacanthidae</taxon>
        <taxon>Latimeria</taxon>
    </lineage>
</organism>
<dbReference type="GO" id="GO:0005634">
    <property type="term" value="C:nucleus"/>
    <property type="evidence" value="ECO:0007669"/>
    <property type="project" value="TreeGrafter"/>
</dbReference>
<reference evidence="1" key="3">
    <citation type="submission" date="2025-09" db="UniProtKB">
        <authorList>
            <consortium name="Ensembl"/>
        </authorList>
    </citation>
    <scope>IDENTIFICATION</scope>
</reference>
<name>H3A833_LATCH</name>
<proteinExistence type="predicted"/>